<accession>A0ABV6YVY4</accession>
<protein>
    <submittedName>
        <fullName evidence="4">Transposase</fullName>
    </submittedName>
</protein>
<dbReference type="PANTHER" id="PTHR33408:SF4">
    <property type="entry name" value="TRANSPOSASE DDE DOMAIN-CONTAINING PROTEIN"/>
    <property type="match status" value="1"/>
</dbReference>
<feature type="domain" description="Transposase DDE" evidence="3">
    <location>
        <begin position="348"/>
        <end position="478"/>
    </location>
</feature>
<name>A0ABV6YVY4_UNCC1</name>
<dbReference type="InterPro" id="IPR008490">
    <property type="entry name" value="Transposase_InsH_N"/>
</dbReference>
<feature type="domain" description="Transposase InsH N-terminal" evidence="2">
    <location>
        <begin position="8"/>
        <end position="89"/>
    </location>
</feature>
<gene>
    <name evidence="4" type="ORF">ACFL27_09100</name>
</gene>
<sequence>MPGSFGYALHYLIEHELDLSYFDEYYCNDSTGAPAFDPRVMLKIILYAYAHGMISSRDISWCCDHNILFMALSADSHPHFTTIASFVRRHESAILRLFRDIVVICDGYGLIGQEMFALDGCKLASNASKEWSGTMNDFERKLQKVENALHNLLQKHQEQDQKESDQDPEVRAYEEQYVASLQAQTKKLKEWIAAHDDRRSRAGNVVKSNLTDNESAKMTTSHGVIQGYVGAAVVDEKNQVVVNAEAFGEAQENHLLQPMIEGVYSLFSGSSDDVFANTQFSADSGFHTEQNMRYLAEKGIDAYVADNKFRTRDERFDSAVRHKPKEKRPVGRFTPADFILDQTNLTCICPAGHRLYLKNRRVKLDHYFTLRFQAPKTDCISCSLRSKCLRSVDQKTSRQVNFIYGDALGEPETYTQKMKRKIDTDYGRAMYARRLSTVEPVFTNIRWNKGLSHFTLRGTKKVTTQWRLFCMVHNIEKINRY</sequence>
<evidence type="ECO:0000259" key="2">
    <source>
        <dbReference type="Pfam" id="PF05598"/>
    </source>
</evidence>
<dbReference type="Pfam" id="PF05598">
    <property type="entry name" value="DUF772"/>
    <property type="match status" value="1"/>
</dbReference>
<dbReference type="EMBL" id="JBHPBY010000092">
    <property type="protein sequence ID" value="MFC1850334.1"/>
    <property type="molecule type" value="Genomic_DNA"/>
</dbReference>
<reference evidence="4 5" key="1">
    <citation type="submission" date="2024-09" db="EMBL/GenBank/DDBJ databases">
        <title>Laminarin stimulates single cell rates of sulfate reduction while oxygen inhibits transcriptomic activity in coastal marine sediment.</title>
        <authorList>
            <person name="Lindsay M."/>
            <person name="Orcutt B."/>
            <person name="Emerson D."/>
            <person name="Stepanauskas R."/>
            <person name="D'Angelo T."/>
        </authorList>
    </citation>
    <scope>NUCLEOTIDE SEQUENCE [LARGE SCALE GENOMIC DNA]</scope>
    <source>
        <strain evidence="4">SAG AM-311-K15</strain>
    </source>
</reference>
<organism evidence="4 5">
    <name type="scientific">candidate division CSSED10-310 bacterium</name>
    <dbReference type="NCBI Taxonomy" id="2855610"/>
    <lineage>
        <taxon>Bacteria</taxon>
        <taxon>Bacteria division CSSED10-310</taxon>
    </lineage>
</organism>
<dbReference type="InterPro" id="IPR025668">
    <property type="entry name" value="Tnp_DDE_dom"/>
</dbReference>
<dbReference type="Pfam" id="PF13751">
    <property type="entry name" value="DDE_Tnp_1_6"/>
    <property type="match status" value="1"/>
</dbReference>
<comment type="caution">
    <text evidence="4">The sequence shown here is derived from an EMBL/GenBank/DDBJ whole genome shotgun (WGS) entry which is preliminary data.</text>
</comment>
<proteinExistence type="predicted"/>
<keyword evidence="5" id="KW-1185">Reference proteome</keyword>
<evidence type="ECO:0000313" key="4">
    <source>
        <dbReference type="EMBL" id="MFC1850334.1"/>
    </source>
</evidence>
<dbReference type="Proteomes" id="UP001594351">
    <property type="component" value="Unassembled WGS sequence"/>
</dbReference>
<feature type="coiled-coil region" evidence="1">
    <location>
        <begin position="128"/>
        <end position="162"/>
    </location>
</feature>
<keyword evidence="1" id="KW-0175">Coiled coil</keyword>
<evidence type="ECO:0000259" key="3">
    <source>
        <dbReference type="Pfam" id="PF13751"/>
    </source>
</evidence>
<evidence type="ECO:0000256" key="1">
    <source>
        <dbReference type="SAM" id="Coils"/>
    </source>
</evidence>
<evidence type="ECO:0000313" key="5">
    <source>
        <dbReference type="Proteomes" id="UP001594351"/>
    </source>
</evidence>
<dbReference type="PANTHER" id="PTHR33408">
    <property type="entry name" value="TRANSPOSASE"/>
    <property type="match status" value="1"/>
</dbReference>